<dbReference type="VEuPathDB" id="MicrosporidiaDB:HERIO_595"/>
<feature type="transmembrane region" description="Helical" evidence="1">
    <location>
        <begin position="192"/>
        <end position="218"/>
    </location>
</feature>
<comment type="caution">
    <text evidence="2">The sequence shown here is derived from an EMBL/GenBank/DDBJ whole genome shotgun (WGS) entry which is preliminary data.</text>
</comment>
<reference evidence="2 3" key="1">
    <citation type="journal article" date="2017" name="Environ. Microbiol.">
        <title>Decay of the glycolytic pathway and adaptation to intranuclear parasitism within Enterocytozoonidae microsporidia.</title>
        <authorList>
            <person name="Wiredu Boakye D."/>
            <person name="Jaroenlak P."/>
            <person name="Prachumwat A."/>
            <person name="Williams T.A."/>
            <person name="Bateman K.S."/>
            <person name="Itsathitphaisarn O."/>
            <person name="Sritunyalucksana K."/>
            <person name="Paszkiewicz K.H."/>
            <person name="Moore K.A."/>
            <person name="Stentiford G.D."/>
            <person name="Williams B.A."/>
        </authorList>
    </citation>
    <scope>NUCLEOTIDE SEQUENCE [LARGE SCALE GENOMIC DNA]</scope>
    <source>
        <strain evidence="3">canceri</strain>
    </source>
</reference>
<name>A0A1X0QIJ4_9MICR</name>
<evidence type="ECO:0000313" key="3">
    <source>
        <dbReference type="Proteomes" id="UP000192501"/>
    </source>
</evidence>
<gene>
    <name evidence="2" type="ORF">A0H76_574</name>
</gene>
<keyword evidence="1" id="KW-1133">Transmembrane helix</keyword>
<dbReference type="Proteomes" id="UP000192501">
    <property type="component" value="Unassembled WGS sequence"/>
</dbReference>
<sequence>MIFEIKLFIKFLKTAVCREDSSIECYELTDPRPSTYTHYQTYIDEHSKHKIVKKDSQKGKLKKQKSKKQIIPHKKPVDNFYYRENERSFVDSSDFCLKRNSSFPTSSSSVKIKTKPVYKEPVHKNNSIGRQTRSSGCLKRSFFNFDEDSKNSSVTDGNCFTTNKISPGKNNNDSIIDMDQYIRRKVFYRHCIIQYVIDVLLVTGFLILLIFIIKYYLINLK</sequence>
<dbReference type="EMBL" id="LTAI01000155">
    <property type="protein sequence ID" value="ORD99598.1"/>
    <property type="molecule type" value="Genomic_DNA"/>
</dbReference>
<accession>A0A1X0QIJ4</accession>
<proteinExistence type="predicted"/>
<keyword evidence="1" id="KW-0472">Membrane</keyword>
<dbReference type="VEuPathDB" id="MicrosporidiaDB:A0H76_574"/>
<keyword evidence="1" id="KW-0812">Transmembrane</keyword>
<evidence type="ECO:0000313" key="2">
    <source>
        <dbReference type="EMBL" id="ORD99598.1"/>
    </source>
</evidence>
<evidence type="ECO:0000256" key="1">
    <source>
        <dbReference type="SAM" id="Phobius"/>
    </source>
</evidence>
<protein>
    <submittedName>
        <fullName evidence="2">Uncharacterized protein</fullName>
    </submittedName>
</protein>
<organism evidence="2 3">
    <name type="scientific">Hepatospora eriocheir</name>
    <dbReference type="NCBI Taxonomy" id="1081669"/>
    <lineage>
        <taxon>Eukaryota</taxon>
        <taxon>Fungi</taxon>
        <taxon>Fungi incertae sedis</taxon>
        <taxon>Microsporidia</taxon>
        <taxon>Hepatosporidae</taxon>
        <taxon>Hepatospora</taxon>
    </lineage>
</organism>
<dbReference type="AlphaFoldDB" id="A0A1X0QIJ4"/>